<dbReference type="EMBL" id="SRYJ01000058">
    <property type="protein sequence ID" value="TGY67618.1"/>
    <property type="molecule type" value="Genomic_DNA"/>
</dbReference>
<proteinExistence type="predicted"/>
<evidence type="ECO:0000313" key="2">
    <source>
        <dbReference type="Proteomes" id="UP000310760"/>
    </source>
</evidence>
<organism evidence="1 2">
    <name type="scientific">Phocaeicola sartorii</name>
    <dbReference type="NCBI Taxonomy" id="671267"/>
    <lineage>
        <taxon>Bacteria</taxon>
        <taxon>Pseudomonadati</taxon>
        <taxon>Bacteroidota</taxon>
        <taxon>Bacteroidia</taxon>
        <taxon>Bacteroidales</taxon>
        <taxon>Bacteroidaceae</taxon>
        <taxon>Phocaeicola</taxon>
    </lineage>
</organism>
<accession>A0A4S2FFT2</accession>
<name>A0A4S2FFT2_9BACT</name>
<evidence type="ECO:0000313" key="1">
    <source>
        <dbReference type="EMBL" id="TGY67618.1"/>
    </source>
</evidence>
<reference evidence="1 2" key="1">
    <citation type="submission" date="2019-04" db="EMBL/GenBank/DDBJ databases">
        <title>Microbes associate with the intestines of laboratory mice.</title>
        <authorList>
            <person name="Navarre W."/>
            <person name="Wong E."/>
            <person name="Huang K."/>
            <person name="Tropini C."/>
            <person name="Ng K."/>
            <person name="Yu B."/>
        </authorList>
    </citation>
    <scope>NUCLEOTIDE SEQUENCE [LARGE SCALE GENOMIC DNA]</scope>
    <source>
        <strain evidence="1 2">NM22_B1</strain>
    </source>
</reference>
<dbReference type="RefSeq" id="WP_135952606.1">
    <property type="nucleotide sequence ID" value="NZ_CAKOCL010000009.1"/>
</dbReference>
<dbReference type="Proteomes" id="UP000310760">
    <property type="component" value="Unassembled WGS sequence"/>
</dbReference>
<comment type="caution">
    <text evidence="1">The sequence shown here is derived from an EMBL/GenBank/DDBJ whole genome shotgun (WGS) entry which is preliminary data.</text>
</comment>
<dbReference type="AlphaFoldDB" id="A0A4S2FFT2"/>
<sequence length="111" mass="12356">MEVQFIDDTSDICCCEGFIMRRGVSDLYVYVILEGISTSGDIHMKQTRVVCRPNGNQFSYGYVTDDMQGEMPSVATMKWLNQNAATQKTQDAAYRLQDGSIYTSTIGATTT</sequence>
<gene>
    <name evidence="1" type="ORF">E5339_19480</name>
</gene>
<dbReference type="Pfam" id="PF06045">
    <property type="entry name" value="Rhamnogal_lyase"/>
    <property type="match status" value="1"/>
</dbReference>
<dbReference type="InterPro" id="IPR010325">
    <property type="entry name" value="Rhamnogal_lyase"/>
</dbReference>
<protein>
    <submittedName>
        <fullName evidence="1">Uncharacterized protein</fullName>
    </submittedName>
</protein>